<dbReference type="InterPro" id="IPR001789">
    <property type="entry name" value="Sig_transdc_resp-reg_receiver"/>
</dbReference>
<dbReference type="SUPFAM" id="SSF52172">
    <property type="entry name" value="CheY-like"/>
    <property type="match status" value="1"/>
</dbReference>
<dbReference type="Pfam" id="PF00486">
    <property type="entry name" value="Trans_reg_C"/>
    <property type="match status" value="1"/>
</dbReference>
<evidence type="ECO:0000256" key="2">
    <source>
        <dbReference type="PROSITE-ProRule" id="PRU00169"/>
    </source>
</evidence>
<protein>
    <submittedName>
        <fullName evidence="6">Response regulator transcription factor</fullName>
    </submittedName>
</protein>
<dbReference type="InterPro" id="IPR001867">
    <property type="entry name" value="OmpR/PhoB-type_DNA-bd"/>
</dbReference>
<evidence type="ECO:0000256" key="1">
    <source>
        <dbReference type="ARBA" id="ARBA00023125"/>
    </source>
</evidence>
<dbReference type="Pfam" id="PF00072">
    <property type="entry name" value="Response_reg"/>
    <property type="match status" value="1"/>
</dbReference>
<dbReference type="InterPro" id="IPR036388">
    <property type="entry name" value="WH-like_DNA-bd_sf"/>
</dbReference>
<dbReference type="EMBL" id="CP043550">
    <property type="protein sequence ID" value="QEO57803.1"/>
    <property type="molecule type" value="Genomic_DNA"/>
</dbReference>
<dbReference type="Gene3D" id="1.10.10.10">
    <property type="entry name" value="Winged helix-like DNA-binding domain superfamily/Winged helix DNA-binding domain"/>
    <property type="match status" value="1"/>
</dbReference>
<sequence length="228" mass="25754">MIKKILIVEDEPQIKKLLEKPFLVLGYDVESASTASIATSLLGQYHPDVVILDLGLPDQDGQDWLKAVRVSNDVPIIVVSARNDTEEVVKALENGANDYVKKPFDMPELIARVRRQLIAVIKKDLEIANVYSFDNLIVDLNDHKVILDNQEIHLSKKEFSILSYLVKHSGKLVMQNTLLHEVWGDCYGDGAQYLRVYIGQLRKKLSACKKQPLIITENAIGYRFIPAD</sequence>
<evidence type="ECO:0000259" key="5">
    <source>
        <dbReference type="PROSITE" id="PS51755"/>
    </source>
</evidence>
<dbReference type="SMART" id="SM00448">
    <property type="entry name" value="REC"/>
    <property type="match status" value="1"/>
</dbReference>
<keyword evidence="1 3" id="KW-0238">DNA-binding</keyword>
<gene>
    <name evidence="6" type="ORF">F0R74_08025</name>
</gene>
<dbReference type="PANTHER" id="PTHR48111">
    <property type="entry name" value="REGULATOR OF RPOS"/>
    <property type="match status" value="1"/>
</dbReference>
<accession>A0ABX5ZKQ3</accession>
<evidence type="ECO:0000313" key="7">
    <source>
        <dbReference type="Proteomes" id="UP000322509"/>
    </source>
</evidence>
<keyword evidence="7" id="KW-1185">Reference proteome</keyword>
<dbReference type="CDD" id="cd00383">
    <property type="entry name" value="trans_reg_C"/>
    <property type="match status" value="1"/>
</dbReference>
<feature type="modified residue" description="4-aspartylphosphate" evidence="2">
    <location>
        <position position="53"/>
    </location>
</feature>
<feature type="domain" description="OmpR/PhoB-type" evidence="5">
    <location>
        <begin position="128"/>
        <end position="226"/>
    </location>
</feature>
<dbReference type="InterPro" id="IPR011006">
    <property type="entry name" value="CheY-like_superfamily"/>
</dbReference>
<organism evidence="6 7">
    <name type="scientific">Francisella marina</name>
    <dbReference type="NCBI Taxonomy" id="2249302"/>
    <lineage>
        <taxon>Bacteria</taxon>
        <taxon>Pseudomonadati</taxon>
        <taxon>Pseudomonadota</taxon>
        <taxon>Gammaproteobacteria</taxon>
        <taxon>Thiotrichales</taxon>
        <taxon>Francisellaceae</taxon>
        <taxon>Francisella</taxon>
    </lineage>
</organism>
<name>A0ABX5ZKQ3_9GAMM</name>
<reference evidence="6 7" key="1">
    <citation type="submission" date="2019-09" db="EMBL/GenBank/DDBJ databases">
        <title>Complete genome sequence of Francisella marina E103-15.</title>
        <authorList>
            <person name="Tekedar H.C."/>
            <person name="Griffin M.J."/>
            <person name="Waldbieser G.C."/>
            <person name="Soto E."/>
        </authorList>
    </citation>
    <scope>NUCLEOTIDE SEQUENCE [LARGE SCALE GENOMIC DNA]</scope>
    <source>
        <strain evidence="6 7">E103-15</strain>
    </source>
</reference>
<dbReference type="PROSITE" id="PS51755">
    <property type="entry name" value="OMPR_PHOB"/>
    <property type="match status" value="1"/>
</dbReference>
<evidence type="ECO:0000259" key="4">
    <source>
        <dbReference type="PROSITE" id="PS50110"/>
    </source>
</evidence>
<evidence type="ECO:0000313" key="6">
    <source>
        <dbReference type="EMBL" id="QEO57803.1"/>
    </source>
</evidence>
<dbReference type="Gene3D" id="6.10.250.690">
    <property type="match status" value="1"/>
</dbReference>
<dbReference type="PANTHER" id="PTHR48111:SF50">
    <property type="entry name" value="KDP OPERON TRANSCRIPTIONAL REGULATORY PROTEIN KDPE"/>
    <property type="match status" value="1"/>
</dbReference>
<dbReference type="PROSITE" id="PS50110">
    <property type="entry name" value="RESPONSE_REGULATORY"/>
    <property type="match status" value="1"/>
</dbReference>
<dbReference type="InterPro" id="IPR039420">
    <property type="entry name" value="WalR-like"/>
</dbReference>
<keyword evidence="2" id="KW-0597">Phosphoprotein</keyword>
<dbReference type="Gene3D" id="3.40.50.2300">
    <property type="match status" value="1"/>
</dbReference>
<feature type="DNA-binding region" description="OmpR/PhoB-type" evidence="3">
    <location>
        <begin position="128"/>
        <end position="226"/>
    </location>
</feature>
<feature type="domain" description="Response regulatory" evidence="4">
    <location>
        <begin position="4"/>
        <end position="117"/>
    </location>
</feature>
<dbReference type="Proteomes" id="UP000322509">
    <property type="component" value="Chromosome"/>
</dbReference>
<evidence type="ECO:0000256" key="3">
    <source>
        <dbReference type="PROSITE-ProRule" id="PRU01091"/>
    </source>
</evidence>
<dbReference type="RefSeq" id="WP_149368918.1">
    <property type="nucleotide sequence ID" value="NZ_CP043550.1"/>
</dbReference>
<proteinExistence type="predicted"/>
<dbReference type="SMART" id="SM00862">
    <property type="entry name" value="Trans_reg_C"/>
    <property type="match status" value="1"/>
</dbReference>